<keyword evidence="3" id="KW-1185">Reference proteome</keyword>
<dbReference type="Proteomes" id="UP000545490">
    <property type="component" value="Unassembled WGS sequence"/>
</dbReference>
<dbReference type="InterPro" id="IPR026988">
    <property type="entry name" value="YaaC-like"/>
</dbReference>
<evidence type="ECO:0000313" key="2">
    <source>
        <dbReference type="EMBL" id="RUM16488.1"/>
    </source>
</evidence>
<sequence>MSADKNLLAGFEIRFVKDGRGADGIWRRLARFQETERMTARVMAEREISRSHKENVRKQMGQLAFSLAQAREYFQSAESGGPATRALMAYYGLIALANAEVLWSGDGTCSFDRRDARYNCHGLELMRDADVCNFGVRPDANATGMTGLFGLWRQFATHIPNYSKQTFRYPEGGARNTYNATSEVVALKRIPYQQTPVTLLDCLRHIPAMIPALDAYGEDTKLCRGSIEEEITLDEKESATAVTRIYIMHHVTEMALDDVGSKFRISPRSVPEFSFKRVGSGLAVTWKAAFPVPSEFSLPEIFGNSRDELYFIGDGDHLNEFGYYYYALYIAGMITRYFPHVWIKEFRSNSKASTLIDELVDNALSRVPLLTASALDKLIFLYD</sequence>
<comment type="caution">
    <text evidence="1">The sequence shown here is derived from an EMBL/GenBank/DDBJ whole genome shotgun (WGS) entry which is preliminary data.</text>
</comment>
<gene>
    <name evidence="2" type="ORF">EFB14_00095</name>
    <name evidence="1" type="ORF">GGQ65_006539</name>
</gene>
<reference evidence="2 3" key="1">
    <citation type="submission" date="2018-11" db="EMBL/GenBank/DDBJ databases">
        <authorList>
            <person name="Huo Y."/>
        </authorList>
    </citation>
    <scope>NUCLEOTIDE SEQUENCE [LARGE SCALE GENOMIC DNA]</scope>
    <source>
        <strain evidence="2 3">CCBAU 33202</strain>
    </source>
</reference>
<dbReference type="Proteomes" id="UP000272004">
    <property type="component" value="Unassembled WGS sequence"/>
</dbReference>
<name>A0A7W6BBB9_9HYPH</name>
<dbReference type="EMBL" id="JACIDG010000025">
    <property type="protein sequence ID" value="MBB3919197.1"/>
    <property type="molecule type" value="Genomic_DNA"/>
</dbReference>
<organism evidence="1 4">
    <name type="scientific">Rhizobium fabae</name>
    <dbReference type="NCBI Taxonomy" id="573179"/>
    <lineage>
        <taxon>Bacteria</taxon>
        <taxon>Pseudomonadati</taxon>
        <taxon>Pseudomonadota</taxon>
        <taxon>Alphaproteobacteria</taxon>
        <taxon>Hyphomicrobiales</taxon>
        <taxon>Rhizobiaceae</taxon>
        <taxon>Rhizobium/Agrobacterium group</taxon>
        <taxon>Rhizobium</taxon>
    </lineage>
</organism>
<evidence type="ECO:0000313" key="3">
    <source>
        <dbReference type="Proteomes" id="UP000272004"/>
    </source>
</evidence>
<dbReference type="AlphaFoldDB" id="A0A7W6BBB9"/>
<evidence type="ECO:0000313" key="4">
    <source>
        <dbReference type="Proteomes" id="UP000545490"/>
    </source>
</evidence>
<accession>A0A7W6BBB9</accession>
<protein>
    <submittedName>
        <fullName evidence="1">Uncharacterized protein</fullName>
    </submittedName>
</protein>
<proteinExistence type="predicted"/>
<dbReference type="Pfam" id="PF14175">
    <property type="entry name" value="YaaC"/>
    <property type="match status" value="1"/>
</dbReference>
<dbReference type="EMBL" id="RJJU01000001">
    <property type="protein sequence ID" value="RUM16488.1"/>
    <property type="molecule type" value="Genomic_DNA"/>
</dbReference>
<dbReference type="RefSeq" id="WP_126821684.1">
    <property type="nucleotide sequence ID" value="NZ_JACIDG010000025.1"/>
</dbReference>
<evidence type="ECO:0000313" key="1">
    <source>
        <dbReference type="EMBL" id="MBB3919197.1"/>
    </source>
</evidence>
<reference evidence="1 4" key="2">
    <citation type="submission" date="2020-08" db="EMBL/GenBank/DDBJ databases">
        <title>Genomic Encyclopedia of Type Strains, Phase IV (KMG-IV): sequencing the most valuable type-strain genomes for metagenomic binning, comparative biology and taxonomic classification.</title>
        <authorList>
            <person name="Goeker M."/>
        </authorList>
    </citation>
    <scope>NUCLEOTIDE SEQUENCE [LARGE SCALE GENOMIC DNA]</scope>
    <source>
        <strain evidence="1 4">DSM 19331</strain>
    </source>
</reference>